<dbReference type="SUPFAM" id="SSF53067">
    <property type="entry name" value="Actin-like ATPase domain"/>
    <property type="match status" value="2"/>
</dbReference>
<evidence type="ECO:0000256" key="7">
    <source>
        <dbReference type="ARBA" id="ARBA00023308"/>
    </source>
</evidence>
<evidence type="ECO:0000256" key="3">
    <source>
        <dbReference type="ARBA" id="ARBA00022741"/>
    </source>
</evidence>
<dbReference type="InterPro" id="IPR013449">
    <property type="entry name" value="Rhamnulokinase"/>
</dbReference>
<evidence type="ECO:0000256" key="1">
    <source>
        <dbReference type="ARBA" id="ARBA00009156"/>
    </source>
</evidence>
<reference evidence="10 11" key="1">
    <citation type="submission" date="2019-07" db="EMBL/GenBank/DDBJ databases">
        <authorList>
            <person name="Kim J.K."/>
            <person name="Cheong H.-M."/>
            <person name="Choi Y."/>
            <person name="Hwang K.J."/>
            <person name="Lee S."/>
            <person name="Choi C."/>
        </authorList>
    </citation>
    <scope>NUCLEOTIDE SEQUENCE [LARGE SCALE GENOMIC DNA]</scope>
    <source>
        <strain evidence="10 11">KS 22</strain>
    </source>
</reference>
<keyword evidence="3" id="KW-0547">Nucleotide-binding</keyword>
<dbReference type="Pfam" id="PF02782">
    <property type="entry name" value="FGGY_C"/>
    <property type="match status" value="1"/>
</dbReference>
<keyword evidence="2" id="KW-0808">Transferase</keyword>
<dbReference type="GO" id="GO:0008993">
    <property type="term" value="F:rhamnulokinase activity"/>
    <property type="evidence" value="ECO:0007669"/>
    <property type="project" value="InterPro"/>
</dbReference>
<gene>
    <name evidence="10" type="ORF">FPL14_25535</name>
</gene>
<comment type="similarity">
    <text evidence="1">Belongs to the FGGY kinase family.</text>
</comment>
<dbReference type="RefSeq" id="WP_182300384.1">
    <property type="nucleotide sequence ID" value="NZ_CP041969.1"/>
</dbReference>
<dbReference type="CDD" id="cd07771">
    <property type="entry name" value="ASKHA_NBD_FGGY_RhaB-like"/>
    <property type="match status" value="1"/>
</dbReference>
<dbReference type="GO" id="GO:0019301">
    <property type="term" value="P:rhamnose catabolic process"/>
    <property type="evidence" value="ECO:0007669"/>
    <property type="project" value="InterPro"/>
</dbReference>
<dbReference type="Gene3D" id="3.30.420.40">
    <property type="match status" value="2"/>
</dbReference>
<dbReference type="InterPro" id="IPR043129">
    <property type="entry name" value="ATPase_NBD"/>
</dbReference>
<evidence type="ECO:0000256" key="5">
    <source>
        <dbReference type="ARBA" id="ARBA00022840"/>
    </source>
</evidence>
<feature type="domain" description="Carbohydrate kinase FGGY N-terminal" evidence="8">
    <location>
        <begin position="9"/>
        <end position="252"/>
    </location>
</feature>
<dbReference type="PANTHER" id="PTHR10196:SF93">
    <property type="entry name" value="L-RHAMNULOKINASE"/>
    <property type="match status" value="1"/>
</dbReference>
<evidence type="ECO:0000259" key="9">
    <source>
        <dbReference type="Pfam" id="PF02782"/>
    </source>
</evidence>
<accession>A0A7G5C4L6</accession>
<evidence type="ECO:0000259" key="8">
    <source>
        <dbReference type="Pfam" id="PF00370"/>
    </source>
</evidence>
<keyword evidence="11" id="KW-1185">Reference proteome</keyword>
<keyword evidence="5" id="KW-0067">ATP-binding</keyword>
<organism evidence="10 11">
    <name type="scientific">Cohnella cholangitidis</name>
    <dbReference type="NCBI Taxonomy" id="2598458"/>
    <lineage>
        <taxon>Bacteria</taxon>
        <taxon>Bacillati</taxon>
        <taxon>Bacillota</taxon>
        <taxon>Bacilli</taxon>
        <taxon>Bacillales</taxon>
        <taxon>Paenibacillaceae</taxon>
        <taxon>Cohnella</taxon>
    </lineage>
</organism>
<dbReference type="GO" id="GO:0004370">
    <property type="term" value="F:glycerol kinase activity"/>
    <property type="evidence" value="ECO:0007669"/>
    <property type="project" value="TreeGrafter"/>
</dbReference>
<dbReference type="InterPro" id="IPR018484">
    <property type="entry name" value="FGGY_N"/>
</dbReference>
<name>A0A7G5C4L6_9BACL</name>
<evidence type="ECO:0000256" key="6">
    <source>
        <dbReference type="ARBA" id="ARBA00023157"/>
    </source>
</evidence>
<dbReference type="KEGG" id="cchl:FPL14_25535"/>
<dbReference type="GO" id="GO:0005524">
    <property type="term" value="F:ATP binding"/>
    <property type="evidence" value="ECO:0007669"/>
    <property type="project" value="UniProtKB-KW"/>
</dbReference>
<protein>
    <submittedName>
        <fullName evidence="10">Rhamnulokinase</fullName>
    </submittedName>
</protein>
<evidence type="ECO:0000256" key="4">
    <source>
        <dbReference type="ARBA" id="ARBA00022777"/>
    </source>
</evidence>
<sequence length="499" mass="54677">MTTATDTTILAFDMGASSGRALIGRLTSGSDGRRKLEVTEIHRFPNHAIHVGNHLHWDVLRLLHEMKKGIRLAFQGGYEPSTFGIDTWGVDFGLLDANGELLGNPYHYRDSQTEGLIEEVNGLIGQEALFRQSGLQFMPFNTLYQLYAMKKAASPKLDIARTLLLTPDLLAYLLTGIKSCEFTMATTTQLFDPGAQAWNAELMDKLGIPSRLFLDPVHPGTIIGPLSPEVTSELGVPAMRAVAVGTHDTESAIAAVPAGDDPFAFLVCGTWSLLGTEMSGPLLSNETMELEFSNEGGIGGTYQLLKNIMGLWLLQECKREWDEKGNEIGFPDLVRMAEQATPFRSLIHPDDPRFFSPGGMADKIRAFCEETKQPIPESEGEVARCILESLALRYRQALEQAEKLTDIRYGGLHMVGGGIQNKLLCQFTANALGRPVWAGPIEASAIGNMLMQLVALGQCKDLREARRLVAASFPIDVYEPEAAANWVAAYEVFIGFGRV</sequence>
<keyword evidence="4 10" id="KW-0418">Kinase</keyword>
<dbReference type="EMBL" id="CP041969">
    <property type="protein sequence ID" value="QMV44150.1"/>
    <property type="molecule type" value="Genomic_DNA"/>
</dbReference>
<proteinExistence type="inferred from homology"/>
<dbReference type="AlphaFoldDB" id="A0A7G5C4L6"/>
<dbReference type="GO" id="GO:0005829">
    <property type="term" value="C:cytosol"/>
    <property type="evidence" value="ECO:0007669"/>
    <property type="project" value="TreeGrafter"/>
</dbReference>
<dbReference type="Pfam" id="PF00370">
    <property type="entry name" value="FGGY_N"/>
    <property type="match status" value="1"/>
</dbReference>
<dbReference type="Proteomes" id="UP000515679">
    <property type="component" value="Chromosome"/>
</dbReference>
<dbReference type="PANTHER" id="PTHR10196">
    <property type="entry name" value="SUGAR KINASE"/>
    <property type="match status" value="1"/>
</dbReference>
<dbReference type="GO" id="GO:0006071">
    <property type="term" value="P:glycerol metabolic process"/>
    <property type="evidence" value="ECO:0007669"/>
    <property type="project" value="TreeGrafter"/>
</dbReference>
<keyword evidence="7" id="KW-0684">Rhamnose metabolism</keyword>
<feature type="domain" description="Carbohydrate kinase FGGY C-terminal" evidence="9">
    <location>
        <begin position="265"/>
        <end position="456"/>
    </location>
</feature>
<evidence type="ECO:0000313" key="10">
    <source>
        <dbReference type="EMBL" id="QMV44150.1"/>
    </source>
</evidence>
<dbReference type="InterPro" id="IPR018485">
    <property type="entry name" value="FGGY_C"/>
</dbReference>
<keyword evidence="6" id="KW-1015">Disulfide bond</keyword>
<evidence type="ECO:0000313" key="11">
    <source>
        <dbReference type="Proteomes" id="UP000515679"/>
    </source>
</evidence>
<evidence type="ECO:0000256" key="2">
    <source>
        <dbReference type="ARBA" id="ARBA00022679"/>
    </source>
</evidence>